<dbReference type="AlphaFoldDB" id="W9SBZ0"/>
<proteinExistence type="predicted"/>
<organism evidence="1 2">
    <name type="scientific">Morus notabilis</name>
    <dbReference type="NCBI Taxonomy" id="981085"/>
    <lineage>
        <taxon>Eukaryota</taxon>
        <taxon>Viridiplantae</taxon>
        <taxon>Streptophyta</taxon>
        <taxon>Embryophyta</taxon>
        <taxon>Tracheophyta</taxon>
        <taxon>Spermatophyta</taxon>
        <taxon>Magnoliopsida</taxon>
        <taxon>eudicotyledons</taxon>
        <taxon>Gunneridae</taxon>
        <taxon>Pentapetalae</taxon>
        <taxon>rosids</taxon>
        <taxon>fabids</taxon>
        <taxon>Rosales</taxon>
        <taxon>Moraceae</taxon>
        <taxon>Moreae</taxon>
        <taxon>Morus</taxon>
    </lineage>
</organism>
<name>W9SBZ0_9ROSA</name>
<dbReference type="Proteomes" id="UP000030645">
    <property type="component" value="Unassembled WGS sequence"/>
</dbReference>
<protein>
    <submittedName>
        <fullName evidence="1">Uncharacterized protein</fullName>
    </submittedName>
</protein>
<accession>W9SBZ0</accession>
<evidence type="ECO:0000313" key="1">
    <source>
        <dbReference type="EMBL" id="EXC34966.1"/>
    </source>
</evidence>
<gene>
    <name evidence="1" type="ORF">L484_014690</name>
</gene>
<dbReference type="EMBL" id="KE346353">
    <property type="protein sequence ID" value="EXC34966.1"/>
    <property type="molecule type" value="Genomic_DNA"/>
</dbReference>
<evidence type="ECO:0000313" key="2">
    <source>
        <dbReference type="Proteomes" id="UP000030645"/>
    </source>
</evidence>
<sequence>MFPSMIGRQLQWDPRGSVSLESSTTQKCVKVPVAVETSSCKSYGSRSHANMNRYVHVLARQTSARPWLGVISRANLSR</sequence>
<reference evidence="2" key="1">
    <citation type="submission" date="2013-01" db="EMBL/GenBank/DDBJ databases">
        <title>Draft Genome Sequence of a Mulberry Tree, Morus notabilis C.K. Schneid.</title>
        <authorList>
            <person name="He N."/>
            <person name="Zhao S."/>
        </authorList>
    </citation>
    <scope>NUCLEOTIDE SEQUENCE</scope>
</reference>
<keyword evidence="2" id="KW-1185">Reference proteome</keyword>